<comment type="similarity">
    <text evidence="5">Belongs to the SAT4 family.</text>
</comment>
<dbReference type="EMBL" id="JH658377">
    <property type="protein sequence ID" value="EXK89441.1"/>
    <property type="molecule type" value="Genomic_DNA"/>
</dbReference>
<keyword evidence="10" id="KW-1185">Reference proteome</keyword>
<sequence>MCLAYCVLPSLVSEFSSWFCTLTILDSLQLATQSQHDQTSDGTASGKESNFDNPNRELYYICIASNAIAMSVCSIFVFLRLWARYRLAMRLRLDDIACVIGYIGFMGYCTMCLLMLRYGGGLHQWDVPDHLITQYNQTVYATMVNYGPTVFAIKAAILLFLASIFAPYKTYVKWIYGFLGVMGVYYVAMLFLKMFICRPISMFWGATTDGECFNQRVLILVDNIISLLSDIVVLLLPCPLTKKLQVGLIAKLKIVAIFGVGGIACIFSLVRLVFIIHNGESPDQTYVFLQINLTGIAECGIGVVCACFPFMPMLWKSILHKDKPGYSSNYSRSQFEMMSSSKQRSRNTGHTPESIHYNEDMGSDENILIPNGKSYVTTKVRAGDDTAEGSTNSIGDGNGGHGTSLDNSHILRTVEVRQYEEH</sequence>
<accession>X0C5L1</accession>
<dbReference type="InterPro" id="IPR052337">
    <property type="entry name" value="SAT4-like"/>
</dbReference>
<keyword evidence="2 7" id="KW-0812">Transmembrane</keyword>
<keyword evidence="4 7" id="KW-0472">Membrane</keyword>
<reference evidence="9 10" key="1">
    <citation type="submission" date="2011-11" db="EMBL/GenBank/DDBJ databases">
        <title>The Genome Sequence of Fusarium oxysporum PHW815.</title>
        <authorList>
            <consortium name="The Broad Institute Genome Sequencing Platform"/>
            <person name="Ma L.-J."/>
            <person name="Gale L.R."/>
            <person name="Schwartz D.C."/>
            <person name="Zhou S."/>
            <person name="Corby-Kistler H."/>
            <person name="Young S.K."/>
            <person name="Zeng Q."/>
            <person name="Gargeya S."/>
            <person name="Fitzgerald M."/>
            <person name="Haas B."/>
            <person name="Abouelleil A."/>
            <person name="Alvarado L."/>
            <person name="Arachchi H.M."/>
            <person name="Berlin A."/>
            <person name="Brown A."/>
            <person name="Chapman S.B."/>
            <person name="Chen Z."/>
            <person name="Dunbar C."/>
            <person name="Freedman E."/>
            <person name="Gearin G."/>
            <person name="Goldberg J."/>
            <person name="Griggs A."/>
            <person name="Gujja S."/>
            <person name="Heiman D."/>
            <person name="Howarth C."/>
            <person name="Larson L."/>
            <person name="Lui A."/>
            <person name="MacDonald P.J.P."/>
            <person name="Montmayeur A."/>
            <person name="Murphy C."/>
            <person name="Neiman D."/>
            <person name="Pearson M."/>
            <person name="Priest M."/>
            <person name="Roberts A."/>
            <person name="Saif S."/>
            <person name="Shea T."/>
            <person name="Shenoy N."/>
            <person name="Sisk P."/>
            <person name="Stolte C."/>
            <person name="Sykes S."/>
            <person name="Wortman J."/>
            <person name="Nusbaum C."/>
            <person name="Birren B."/>
        </authorList>
    </citation>
    <scope>NUCLEOTIDE SEQUENCE [LARGE SCALE GENOMIC DNA]</scope>
    <source>
        <strain evidence="9 10">54005</strain>
    </source>
</reference>
<feature type="transmembrane region" description="Helical" evidence="7">
    <location>
        <begin position="58"/>
        <end position="83"/>
    </location>
</feature>
<feature type="transmembrane region" description="Helical" evidence="7">
    <location>
        <begin position="139"/>
        <end position="162"/>
    </location>
</feature>
<evidence type="ECO:0000256" key="7">
    <source>
        <dbReference type="SAM" id="Phobius"/>
    </source>
</evidence>
<dbReference type="InterPro" id="IPR049326">
    <property type="entry name" value="Rhodopsin_dom_fungi"/>
</dbReference>
<evidence type="ECO:0000256" key="4">
    <source>
        <dbReference type="ARBA" id="ARBA00023136"/>
    </source>
</evidence>
<dbReference type="HOGENOM" id="CLU_028200_12_3_1"/>
<dbReference type="Pfam" id="PF20684">
    <property type="entry name" value="Fung_rhodopsin"/>
    <property type="match status" value="1"/>
</dbReference>
<feature type="transmembrane region" description="Helical" evidence="7">
    <location>
        <begin position="174"/>
        <end position="196"/>
    </location>
</feature>
<dbReference type="OrthoDB" id="5378633at2759"/>
<dbReference type="AlphaFoldDB" id="X0C5L1"/>
<protein>
    <recommendedName>
        <fullName evidence="8">Rhodopsin domain-containing protein</fullName>
    </recommendedName>
</protein>
<feature type="transmembrane region" description="Helical" evidence="7">
    <location>
        <begin position="216"/>
        <end position="240"/>
    </location>
</feature>
<keyword evidence="3 7" id="KW-1133">Transmembrane helix</keyword>
<evidence type="ECO:0000256" key="6">
    <source>
        <dbReference type="SAM" id="MobiDB-lite"/>
    </source>
</evidence>
<feature type="domain" description="Rhodopsin" evidence="8">
    <location>
        <begin position="79"/>
        <end position="315"/>
    </location>
</feature>
<feature type="transmembrane region" description="Helical" evidence="7">
    <location>
        <begin position="288"/>
        <end position="311"/>
    </location>
</feature>
<feature type="transmembrane region" description="Helical" evidence="7">
    <location>
        <begin position="252"/>
        <end position="276"/>
    </location>
</feature>
<feature type="region of interest" description="Disordered" evidence="6">
    <location>
        <begin position="337"/>
        <end position="363"/>
    </location>
</feature>
<feature type="transmembrane region" description="Helical" evidence="7">
    <location>
        <begin position="95"/>
        <end position="119"/>
    </location>
</feature>
<dbReference type="PANTHER" id="PTHR33048:SF108">
    <property type="entry name" value="INTEGRAL MEMBRANE PROTEIN"/>
    <property type="match status" value="1"/>
</dbReference>
<feature type="region of interest" description="Disordered" evidence="6">
    <location>
        <begin position="383"/>
        <end position="411"/>
    </location>
</feature>
<dbReference type="PANTHER" id="PTHR33048">
    <property type="entry name" value="PTH11-LIKE INTEGRAL MEMBRANE PROTEIN (AFU_ORTHOLOGUE AFUA_5G11245)"/>
    <property type="match status" value="1"/>
</dbReference>
<comment type="subcellular location">
    <subcellularLocation>
        <location evidence="1">Membrane</location>
        <topology evidence="1">Multi-pass membrane protein</topology>
    </subcellularLocation>
</comment>
<evidence type="ECO:0000256" key="2">
    <source>
        <dbReference type="ARBA" id="ARBA00022692"/>
    </source>
</evidence>
<proteinExistence type="inferred from homology"/>
<dbReference type="eggNOG" id="ENOG502S18A">
    <property type="taxonomic scope" value="Eukaryota"/>
</dbReference>
<evidence type="ECO:0000259" key="8">
    <source>
        <dbReference type="Pfam" id="PF20684"/>
    </source>
</evidence>
<organism evidence="9 10">
    <name type="scientific">Fusarium oxysporum f. sp. raphani 54005</name>
    <dbReference type="NCBI Taxonomy" id="1089458"/>
    <lineage>
        <taxon>Eukaryota</taxon>
        <taxon>Fungi</taxon>
        <taxon>Dikarya</taxon>
        <taxon>Ascomycota</taxon>
        <taxon>Pezizomycotina</taxon>
        <taxon>Sordariomycetes</taxon>
        <taxon>Hypocreomycetidae</taxon>
        <taxon>Hypocreales</taxon>
        <taxon>Nectriaceae</taxon>
        <taxon>Fusarium</taxon>
        <taxon>Fusarium oxysporum species complex</taxon>
    </lineage>
</organism>
<evidence type="ECO:0000313" key="10">
    <source>
        <dbReference type="Proteomes" id="UP000030663"/>
    </source>
</evidence>
<dbReference type="GO" id="GO:0016020">
    <property type="term" value="C:membrane"/>
    <property type="evidence" value="ECO:0007669"/>
    <property type="project" value="UniProtKB-SubCell"/>
</dbReference>
<dbReference type="Proteomes" id="UP000030663">
    <property type="component" value="Unassembled WGS sequence"/>
</dbReference>
<evidence type="ECO:0000256" key="5">
    <source>
        <dbReference type="ARBA" id="ARBA00038359"/>
    </source>
</evidence>
<evidence type="ECO:0000256" key="1">
    <source>
        <dbReference type="ARBA" id="ARBA00004141"/>
    </source>
</evidence>
<feature type="compositionally biased region" description="Polar residues" evidence="6">
    <location>
        <begin position="337"/>
        <end position="351"/>
    </location>
</feature>
<evidence type="ECO:0000313" key="9">
    <source>
        <dbReference type="EMBL" id="EXK89441.1"/>
    </source>
</evidence>
<name>X0C5L1_FUSOX</name>
<gene>
    <name evidence="9" type="ORF">FOQG_07542</name>
</gene>
<evidence type="ECO:0000256" key="3">
    <source>
        <dbReference type="ARBA" id="ARBA00022989"/>
    </source>
</evidence>